<comment type="caution">
    <text evidence="1">The sequence shown here is derived from an EMBL/GenBank/DDBJ whole genome shotgun (WGS) entry which is preliminary data.</text>
</comment>
<dbReference type="RefSeq" id="WP_079440118.1">
    <property type="nucleotide sequence ID" value="NZ_JBLZIA010000021.1"/>
</dbReference>
<keyword evidence="2" id="KW-1185">Reference proteome</keyword>
<dbReference type="OrthoDB" id="1924904at2"/>
<protein>
    <submittedName>
        <fullName evidence="1">Uncharacterized protein</fullName>
    </submittedName>
</protein>
<organism evidence="1 2">
    <name type="scientific">Clostridium chromiireducens</name>
    <dbReference type="NCBI Taxonomy" id="225345"/>
    <lineage>
        <taxon>Bacteria</taxon>
        <taxon>Bacillati</taxon>
        <taxon>Bacillota</taxon>
        <taxon>Clostridia</taxon>
        <taxon>Eubacteriales</taxon>
        <taxon>Clostridiaceae</taxon>
        <taxon>Clostridium</taxon>
    </lineage>
</organism>
<dbReference type="EMBL" id="MZGT01000031">
    <property type="protein sequence ID" value="OPJ61340.1"/>
    <property type="molecule type" value="Genomic_DNA"/>
</dbReference>
<evidence type="ECO:0000313" key="1">
    <source>
        <dbReference type="EMBL" id="OPJ61340.1"/>
    </source>
</evidence>
<sequence length="106" mass="12154">MKRFSVILFIFLLISLNINSIHSSAQLTRFSQGFYTMKDLGLSENIPYSVQNLSPYNRGVVIVMDENQMIQQLLRIQPSSPKYTLTPLKNSFRFIIYGDGVQLAFS</sequence>
<gene>
    <name evidence="1" type="ORF">CLCHR_25000</name>
</gene>
<dbReference type="Proteomes" id="UP000191056">
    <property type="component" value="Unassembled WGS sequence"/>
</dbReference>
<proteinExistence type="predicted"/>
<reference evidence="1 2" key="1">
    <citation type="submission" date="2017-03" db="EMBL/GenBank/DDBJ databases">
        <title>Genome sequence of Clostridium chromiireducens DSM 23318.</title>
        <authorList>
            <person name="Poehlein A."/>
            <person name="Daniel R."/>
        </authorList>
    </citation>
    <scope>NUCLEOTIDE SEQUENCE [LARGE SCALE GENOMIC DNA]</scope>
    <source>
        <strain evidence="1 2">DSM 23318</strain>
    </source>
</reference>
<dbReference type="AlphaFoldDB" id="A0A1V4ING1"/>
<name>A0A1V4ING1_9CLOT</name>
<accession>A0A1V4ING1</accession>
<evidence type="ECO:0000313" key="2">
    <source>
        <dbReference type="Proteomes" id="UP000191056"/>
    </source>
</evidence>